<dbReference type="InterPro" id="IPR010451">
    <property type="entry name" value="Acetoacetate_decarboxylase"/>
</dbReference>
<dbReference type="OrthoDB" id="834556at2"/>
<sequence length="213" mass="22400">MTATPKSSTPSAEYPPAPWNLTANAYLSLWTVPAADVPRLPTTAAPLTIGSTALVFTAWFDYLPSGQMSYHELLAAVAVQGGRTPTGTVTEIWVDSPASMAGGRALWAIPKELADLDFTYGRGFTATAGTGEDWIATAAFSPRPGPPIRLPATFAIRQEADGVPLTSAVRSTARPQAAASSWNINPSGPLGYLAGHRPRLSLHLGDARIRFGA</sequence>
<evidence type="ECO:0000313" key="2">
    <source>
        <dbReference type="Proteomes" id="UP000317303"/>
    </source>
</evidence>
<dbReference type="Gene3D" id="2.40.400.10">
    <property type="entry name" value="Acetoacetate decarboxylase-like"/>
    <property type="match status" value="1"/>
</dbReference>
<dbReference type="GO" id="GO:0016829">
    <property type="term" value="F:lyase activity"/>
    <property type="evidence" value="ECO:0007669"/>
    <property type="project" value="InterPro"/>
</dbReference>
<dbReference type="InterPro" id="IPR023375">
    <property type="entry name" value="ADC_dom_sf"/>
</dbReference>
<name>A0A660CAY1_9PSEU</name>
<comment type="caution">
    <text evidence="1">The sequence shown here is derived from an EMBL/GenBank/DDBJ whole genome shotgun (WGS) entry which is preliminary data.</text>
</comment>
<dbReference type="Pfam" id="PF06314">
    <property type="entry name" value="ADC"/>
    <property type="match status" value="1"/>
</dbReference>
<gene>
    <name evidence="1" type="ORF">JD82_01321</name>
</gene>
<accession>A0A660CAY1</accession>
<proteinExistence type="predicted"/>
<evidence type="ECO:0000313" key="1">
    <source>
        <dbReference type="EMBL" id="TWH19494.1"/>
    </source>
</evidence>
<protein>
    <submittedName>
        <fullName evidence="1">Acetoacetate decarboxylase</fullName>
    </submittedName>
</protein>
<dbReference type="RefSeq" id="WP_030530540.1">
    <property type="nucleotide sequence ID" value="NZ_JOIJ01000002.1"/>
</dbReference>
<dbReference type="Proteomes" id="UP000317303">
    <property type="component" value="Unassembled WGS sequence"/>
</dbReference>
<dbReference type="SUPFAM" id="SSF160104">
    <property type="entry name" value="Acetoacetate decarboxylase-like"/>
    <property type="match status" value="1"/>
</dbReference>
<keyword evidence="2" id="KW-1185">Reference proteome</keyword>
<reference evidence="1 2" key="1">
    <citation type="submission" date="2019-07" db="EMBL/GenBank/DDBJ databases">
        <title>R&amp;d 2014.</title>
        <authorList>
            <person name="Klenk H.-P."/>
        </authorList>
    </citation>
    <scope>NUCLEOTIDE SEQUENCE [LARGE SCALE GENOMIC DNA]</scope>
    <source>
        <strain evidence="1 2">DSM 43194</strain>
    </source>
</reference>
<dbReference type="AlphaFoldDB" id="A0A660CAY1"/>
<organism evidence="1 2">
    <name type="scientific">Prauserella rugosa</name>
    <dbReference type="NCBI Taxonomy" id="43354"/>
    <lineage>
        <taxon>Bacteria</taxon>
        <taxon>Bacillati</taxon>
        <taxon>Actinomycetota</taxon>
        <taxon>Actinomycetes</taxon>
        <taxon>Pseudonocardiales</taxon>
        <taxon>Pseudonocardiaceae</taxon>
        <taxon>Prauserella</taxon>
    </lineage>
</organism>
<dbReference type="EMBL" id="VLJV01000001">
    <property type="protein sequence ID" value="TWH19494.1"/>
    <property type="molecule type" value="Genomic_DNA"/>
</dbReference>